<dbReference type="InterPro" id="IPR000225">
    <property type="entry name" value="Armadillo"/>
</dbReference>
<sequence>MGAAAVDDAASMRAAVRRLSFGAAAEEEKRDAAGEVARLARTDERTKRLLPELGVVPALLDMLADGRSAAGARVAAAGALLELARGTHRNKVHIVKAGLLKKLPRLTDDKDLSRSQELALLVLSISSLANTDFPLSTTELLPFLVATLSAADVPSDTKLPCLAALRNLSTKLEHARDVVSSGAVRALLSLSLSLDRKTSEAALCILGELAAASAAARKAMEEEEGEAASRAVLETMTRHESARCQEHATYLAMVLARHGSRALRRRMRQLGVVQALLEVSLLGSPLAQRRAAKILQWFKEEGPQQSRVSAHSGPRVEGDGGTSCPDDDVAGEDGREAKDCRRDTTVGKIVRQSLDRNMKCILRRATASVDLTNVKLLATSSSSKSLPC</sequence>
<feature type="repeat" description="ARM" evidence="1">
    <location>
        <begin position="54"/>
        <end position="98"/>
    </location>
</feature>
<comment type="caution">
    <text evidence="3">The sequence shown here is derived from an EMBL/GenBank/DDBJ whole genome shotgun (WGS) entry which is preliminary data.</text>
</comment>
<dbReference type="InterPro" id="IPR011989">
    <property type="entry name" value="ARM-like"/>
</dbReference>
<protein>
    <recommendedName>
        <fullName evidence="5">ARM repeat superfamily protein</fullName>
    </recommendedName>
</protein>
<dbReference type="Gene3D" id="1.25.10.10">
    <property type="entry name" value="Leucine-rich Repeat Variant"/>
    <property type="match status" value="1"/>
</dbReference>
<dbReference type="Proteomes" id="UP000604825">
    <property type="component" value="Unassembled WGS sequence"/>
</dbReference>
<dbReference type="AlphaFoldDB" id="A0A811RN41"/>
<feature type="compositionally biased region" description="Basic and acidic residues" evidence="2">
    <location>
        <begin position="332"/>
        <end position="341"/>
    </location>
</feature>
<dbReference type="OrthoDB" id="777117at2759"/>
<evidence type="ECO:0000313" key="4">
    <source>
        <dbReference type="Proteomes" id="UP000604825"/>
    </source>
</evidence>
<dbReference type="PANTHER" id="PTHR46700:SF2">
    <property type="entry name" value="ARM REPEAT SUPERFAMILY PROTEIN"/>
    <property type="match status" value="1"/>
</dbReference>
<dbReference type="PANTHER" id="PTHR46700">
    <property type="entry name" value="ARM REPEAT SUPERFAMILY PROTEIN"/>
    <property type="match status" value="1"/>
</dbReference>
<dbReference type="EMBL" id="CAJGYO010000016">
    <property type="protein sequence ID" value="CAD6271126.1"/>
    <property type="molecule type" value="Genomic_DNA"/>
</dbReference>
<reference evidence="3" key="1">
    <citation type="submission" date="2020-10" db="EMBL/GenBank/DDBJ databases">
        <authorList>
            <person name="Han B."/>
            <person name="Lu T."/>
            <person name="Zhao Q."/>
            <person name="Huang X."/>
            <person name="Zhao Y."/>
        </authorList>
    </citation>
    <scope>NUCLEOTIDE SEQUENCE</scope>
</reference>
<dbReference type="InterPro" id="IPR016024">
    <property type="entry name" value="ARM-type_fold"/>
</dbReference>
<evidence type="ECO:0000313" key="3">
    <source>
        <dbReference type="EMBL" id="CAD6271126.1"/>
    </source>
</evidence>
<dbReference type="PROSITE" id="PS50176">
    <property type="entry name" value="ARM_REPEAT"/>
    <property type="match status" value="2"/>
</dbReference>
<dbReference type="SMART" id="SM00185">
    <property type="entry name" value="ARM"/>
    <property type="match status" value="3"/>
</dbReference>
<organism evidence="3 4">
    <name type="scientific">Miscanthus lutarioriparius</name>
    <dbReference type="NCBI Taxonomy" id="422564"/>
    <lineage>
        <taxon>Eukaryota</taxon>
        <taxon>Viridiplantae</taxon>
        <taxon>Streptophyta</taxon>
        <taxon>Embryophyta</taxon>
        <taxon>Tracheophyta</taxon>
        <taxon>Spermatophyta</taxon>
        <taxon>Magnoliopsida</taxon>
        <taxon>Liliopsida</taxon>
        <taxon>Poales</taxon>
        <taxon>Poaceae</taxon>
        <taxon>PACMAD clade</taxon>
        <taxon>Panicoideae</taxon>
        <taxon>Andropogonodae</taxon>
        <taxon>Andropogoneae</taxon>
        <taxon>Saccharinae</taxon>
        <taxon>Miscanthus</taxon>
    </lineage>
</organism>
<evidence type="ECO:0000256" key="2">
    <source>
        <dbReference type="SAM" id="MobiDB-lite"/>
    </source>
</evidence>
<keyword evidence="4" id="KW-1185">Reference proteome</keyword>
<proteinExistence type="predicted"/>
<accession>A0A811RN41</accession>
<feature type="repeat" description="ARM" evidence="1">
    <location>
        <begin position="139"/>
        <end position="183"/>
    </location>
</feature>
<gene>
    <name evidence="3" type="ORF">NCGR_LOCUS54413</name>
</gene>
<feature type="region of interest" description="Disordered" evidence="2">
    <location>
        <begin position="303"/>
        <end position="341"/>
    </location>
</feature>
<evidence type="ECO:0000256" key="1">
    <source>
        <dbReference type="PROSITE-ProRule" id="PRU00259"/>
    </source>
</evidence>
<dbReference type="SUPFAM" id="SSF48371">
    <property type="entry name" value="ARM repeat"/>
    <property type="match status" value="1"/>
</dbReference>
<name>A0A811RN41_9POAL</name>
<evidence type="ECO:0008006" key="5">
    <source>
        <dbReference type="Google" id="ProtNLM"/>
    </source>
</evidence>